<gene>
    <name evidence="4" type="ORF">CWC39_07590</name>
</gene>
<feature type="domain" description="Thioesterase" evidence="3">
    <location>
        <begin position="84"/>
        <end position="159"/>
    </location>
</feature>
<sequence>MSTTSDNATADDSERGAEIVLQFLELGRTATERPLSEEELGTVNEFLRLHPSLDRSLGVTYLAVEPQRMVIRLEVTEAHQQPWGVTNGGVYACLGETAASMASFVAAGAQTPVMGTSNKTDFLRPTRPGDVIVSTATPEHVGRTSHLWRVEHRAEATGKLCALTYLKTTVQG</sequence>
<organism evidence="4 5">
    <name type="scientific">Corynebacterium heidelbergense</name>
    <dbReference type="NCBI Taxonomy" id="2055947"/>
    <lineage>
        <taxon>Bacteria</taxon>
        <taxon>Bacillati</taxon>
        <taxon>Actinomycetota</taxon>
        <taxon>Actinomycetes</taxon>
        <taxon>Mycobacteriales</taxon>
        <taxon>Corynebacteriaceae</taxon>
        <taxon>Corynebacterium</taxon>
    </lineage>
</organism>
<evidence type="ECO:0000256" key="2">
    <source>
        <dbReference type="ARBA" id="ARBA00022801"/>
    </source>
</evidence>
<dbReference type="InterPro" id="IPR006683">
    <property type="entry name" value="Thioestr_dom"/>
</dbReference>
<comment type="similarity">
    <text evidence="1">Belongs to the thioesterase PaaI family.</text>
</comment>
<evidence type="ECO:0000259" key="3">
    <source>
        <dbReference type="Pfam" id="PF03061"/>
    </source>
</evidence>
<dbReference type="NCBIfam" id="TIGR00369">
    <property type="entry name" value="unchar_dom_1"/>
    <property type="match status" value="1"/>
</dbReference>
<dbReference type="AlphaFoldDB" id="A0A364VAC0"/>
<dbReference type="PANTHER" id="PTHR43240">
    <property type="entry name" value="1,4-DIHYDROXY-2-NAPHTHOYL-COA THIOESTERASE 1"/>
    <property type="match status" value="1"/>
</dbReference>
<name>A0A364VAC0_9CORY</name>
<dbReference type="SUPFAM" id="SSF54637">
    <property type="entry name" value="Thioesterase/thiol ester dehydrase-isomerase"/>
    <property type="match status" value="1"/>
</dbReference>
<dbReference type="GO" id="GO:0005829">
    <property type="term" value="C:cytosol"/>
    <property type="evidence" value="ECO:0007669"/>
    <property type="project" value="TreeGrafter"/>
</dbReference>
<evidence type="ECO:0000313" key="5">
    <source>
        <dbReference type="Proteomes" id="UP000251047"/>
    </source>
</evidence>
<dbReference type="PANTHER" id="PTHR43240:SF5">
    <property type="entry name" value="1,4-DIHYDROXY-2-NAPHTHOYL-COA THIOESTERASE 1"/>
    <property type="match status" value="1"/>
</dbReference>
<dbReference type="RefSeq" id="WP_112769899.1">
    <property type="nucleotide sequence ID" value="NZ_CP063191.1"/>
</dbReference>
<dbReference type="EMBL" id="PHQP01000059">
    <property type="protein sequence ID" value="RAV33610.1"/>
    <property type="molecule type" value="Genomic_DNA"/>
</dbReference>
<evidence type="ECO:0000256" key="1">
    <source>
        <dbReference type="ARBA" id="ARBA00008324"/>
    </source>
</evidence>
<evidence type="ECO:0000313" key="4">
    <source>
        <dbReference type="EMBL" id="RAV33610.1"/>
    </source>
</evidence>
<proteinExistence type="inferred from homology"/>
<accession>A0A364VAC0</accession>
<protein>
    <recommendedName>
        <fullName evidence="3">Thioesterase domain-containing protein</fullName>
    </recommendedName>
</protein>
<dbReference type="Proteomes" id="UP000251047">
    <property type="component" value="Unassembled WGS sequence"/>
</dbReference>
<keyword evidence="2" id="KW-0378">Hydrolase</keyword>
<dbReference type="InterPro" id="IPR029069">
    <property type="entry name" value="HotDog_dom_sf"/>
</dbReference>
<dbReference type="Gene3D" id="3.10.129.10">
    <property type="entry name" value="Hotdog Thioesterase"/>
    <property type="match status" value="1"/>
</dbReference>
<dbReference type="GO" id="GO:0061522">
    <property type="term" value="F:1,4-dihydroxy-2-naphthoyl-CoA thioesterase activity"/>
    <property type="evidence" value="ECO:0007669"/>
    <property type="project" value="TreeGrafter"/>
</dbReference>
<comment type="caution">
    <text evidence="4">The sequence shown here is derived from an EMBL/GenBank/DDBJ whole genome shotgun (WGS) entry which is preliminary data.</text>
</comment>
<dbReference type="InterPro" id="IPR003736">
    <property type="entry name" value="PAAI_dom"/>
</dbReference>
<reference evidence="4 5" key="1">
    <citation type="journal article" date="2018" name="Syst. Appl. Microbiol.">
        <title>Corynebacterium heidelbergense sp. nov., isolated from the preen glands of Egyptian geese (Alopochen aegyptiacus).</title>
        <authorList>
            <person name="Braun M.S."/>
            <person name="Wang E."/>
            <person name="Zimmermann S."/>
            <person name="Wink M."/>
        </authorList>
    </citation>
    <scope>NUCLEOTIDE SEQUENCE [LARGE SCALE GENOMIC DNA]</scope>
    <source>
        <strain evidence="4 5">DSM 104638</strain>
    </source>
</reference>
<dbReference type="CDD" id="cd03443">
    <property type="entry name" value="PaaI_thioesterase"/>
    <property type="match status" value="1"/>
</dbReference>
<dbReference type="OrthoDB" id="9798208at2"/>
<dbReference type="Pfam" id="PF03061">
    <property type="entry name" value="4HBT"/>
    <property type="match status" value="1"/>
</dbReference>